<protein>
    <submittedName>
        <fullName evidence="1">Uncharacterized protein</fullName>
    </submittedName>
</protein>
<gene>
    <name evidence="1" type="ORF">HMPREF9423_1315</name>
</gene>
<dbReference type="GeneID" id="29747209"/>
<evidence type="ECO:0000313" key="2">
    <source>
        <dbReference type="Proteomes" id="UP000002815"/>
    </source>
</evidence>
<dbReference type="EMBL" id="AEVD01000010">
    <property type="protein sequence ID" value="EFX36486.1"/>
    <property type="molecule type" value="Genomic_DNA"/>
</dbReference>
<keyword evidence="2" id="KW-1185">Reference proteome</keyword>
<dbReference type="HOGENOM" id="CLU_1814785_0_0_9"/>
<proteinExistence type="predicted"/>
<sequence>MNRKNKLRVQYFKKHNIDEKYNTIENEIHHIIEWNEAEKGLVSKQEVDSIGNLLLISKNKHTIITAKTNQFRESNIGQVRKEPPRKYYKVKYTELSNMLTLININNDTETIDLKIGKDVFLCKNMIPNILEVNEQLLKKYFKSE</sequence>
<dbReference type="PATRIC" id="fig|889204.5.peg.20"/>
<dbReference type="Proteomes" id="UP000002815">
    <property type="component" value="Unassembled WGS sequence"/>
</dbReference>
<name>E8K1H4_9STRE</name>
<accession>E8K1H4</accession>
<dbReference type="RefSeq" id="WP_006148948.1">
    <property type="nucleotide sequence ID" value="NZ_AJTA01000001.1"/>
</dbReference>
<evidence type="ECO:0000313" key="1">
    <source>
        <dbReference type="EMBL" id="EFX36486.1"/>
    </source>
</evidence>
<reference evidence="1 2" key="1">
    <citation type="submission" date="2010-12" db="EMBL/GenBank/DDBJ databases">
        <authorList>
            <person name="Muzny D."/>
            <person name="Qin X."/>
            <person name="Deng J."/>
            <person name="Jiang H."/>
            <person name="Liu Y."/>
            <person name="Qu J."/>
            <person name="Song X.-Z."/>
            <person name="Zhang L."/>
            <person name="Thornton R."/>
            <person name="Coyle M."/>
            <person name="Francisco L."/>
            <person name="Jackson L."/>
            <person name="Javaid M."/>
            <person name="Korchina V."/>
            <person name="Kovar C."/>
            <person name="Mata R."/>
            <person name="Mathew T."/>
            <person name="Ngo R."/>
            <person name="Nguyen L."/>
            <person name="Nguyen N."/>
            <person name="Okwuonu G."/>
            <person name="Ongeri F."/>
            <person name="Pham C."/>
            <person name="Simmons D."/>
            <person name="Wilczek-Boney K."/>
            <person name="Hale W."/>
            <person name="Jakkamsetti A."/>
            <person name="Pham P."/>
            <person name="Ruth R."/>
            <person name="San Lucas F."/>
            <person name="Warren J."/>
            <person name="Zhang J."/>
            <person name="Zhao Z."/>
            <person name="Zhou C."/>
            <person name="Zhu D."/>
            <person name="Lee S."/>
            <person name="Bess C."/>
            <person name="Blankenburg K."/>
            <person name="Forbes L."/>
            <person name="Fu Q."/>
            <person name="Gubbala S."/>
            <person name="Hirani K."/>
            <person name="Jayaseelan J.C."/>
            <person name="Lara F."/>
            <person name="Munidasa M."/>
            <person name="Palculict T."/>
            <person name="Patil S."/>
            <person name="Pu L.-L."/>
            <person name="Saada N."/>
            <person name="Tang L."/>
            <person name="Weissenberger G."/>
            <person name="Zhu Y."/>
            <person name="Hemphill L."/>
            <person name="Shang Y."/>
            <person name="Youmans B."/>
            <person name="Ayvaz T."/>
            <person name="Ross M."/>
            <person name="Santibanez J."/>
            <person name="Aqrawi P."/>
            <person name="Gross S."/>
            <person name="Joshi V."/>
            <person name="Fowler G."/>
            <person name="Nazareth L."/>
            <person name="Reid J."/>
            <person name="Worley K."/>
            <person name="Petrosino J."/>
            <person name="Highlander S."/>
            <person name="Gibbs R."/>
        </authorList>
    </citation>
    <scope>NUCLEOTIDE SEQUENCE [LARGE SCALE GENOMIC DNA]</scope>
    <source>
        <strain evidence="1 2">ATCC 700779</strain>
    </source>
</reference>
<dbReference type="AlphaFoldDB" id="E8K1H4"/>
<comment type="caution">
    <text evidence="1">The sequence shown here is derived from an EMBL/GenBank/DDBJ whole genome shotgun (WGS) entry which is preliminary data.</text>
</comment>
<organism evidence="1 2">
    <name type="scientific">Streptococcus infantis ATCC 700779</name>
    <dbReference type="NCBI Taxonomy" id="889204"/>
    <lineage>
        <taxon>Bacteria</taxon>
        <taxon>Bacillati</taxon>
        <taxon>Bacillota</taxon>
        <taxon>Bacilli</taxon>
        <taxon>Lactobacillales</taxon>
        <taxon>Streptococcaceae</taxon>
        <taxon>Streptococcus</taxon>
    </lineage>
</organism>